<accession>A0A0D2HCM2</accession>
<evidence type="ECO:0000256" key="2">
    <source>
        <dbReference type="ARBA" id="ARBA00022771"/>
    </source>
</evidence>
<dbReference type="GeneID" id="25290935"/>
<dbReference type="AlphaFoldDB" id="A0A0D2HCM2"/>
<evidence type="ECO:0000256" key="1">
    <source>
        <dbReference type="ARBA" id="ARBA00022723"/>
    </source>
</evidence>
<keyword evidence="2 4" id="KW-0863">Zinc-finger</keyword>
<dbReference type="VEuPathDB" id="FungiDB:Z518_02864"/>
<dbReference type="STRING" id="1442369.A0A0D2HCM2"/>
<dbReference type="PROSITE" id="PS50865">
    <property type="entry name" value="ZF_MYND_2"/>
    <property type="match status" value="1"/>
</dbReference>
<dbReference type="EMBL" id="KN847476">
    <property type="protein sequence ID" value="KIX08208.1"/>
    <property type="molecule type" value="Genomic_DNA"/>
</dbReference>
<proteinExistence type="predicted"/>
<keyword evidence="3" id="KW-0862">Zinc</keyword>
<keyword evidence="7" id="KW-1185">Reference proteome</keyword>
<dbReference type="Gene3D" id="6.10.140.2220">
    <property type="match status" value="1"/>
</dbReference>
<protein>
    <submittedName>
        <fullName evidence="6">Rhinocladiella mackenziei CBS 650.93 unplaced genomic scaffold supercont1.2, whole genome shotgun sequence</fullName>
    </submittedName>
</protein>
<evidence type="ECO:0000256" key="4">
    <source>
        <dbReference type="PROSITE-ProRule" id="PRU00134"/>
    </source>
</evidence>
<dbReference type="Pfam" id="PF01753">
    <property type="entry name" value="zf-MYND"/>
    <property type="match status" value="1"/>
</dbReference>
<evidence type="ECO:0000259" key="5">
    <source>
        <dbReference type="PROSITE" id="PS50865"/>
    </source>
</evidence>
<keyword evidence="1" id="KW-0479">Metal-binding</keyword>
<dbReference type="Proteomes" id="UP000053617">
    <property type="component" value="Unassembled WGS sequence"/>
</dbReference>
<dbReference type="GO" id="GO:0008270">
    <property type="term" value="F:zinc ion binding"/>
    <property type="evidence" value="ECO:0007669"/>
    <property type="project" value="UniProtKB-KW"/>
</dbReference>
<dbReference type="InterPro" id="IPR002893">
    <property type="entry name" value="Znf_MYND"/>
</dbReference>
<dbReference type="SUPFAM" id="SSF144232">
    <property type="entry name" value="HIT/MYND zinc finger-like"/>
    <property type="match status" value="1"/>
</dbReference>
<sequence length="218" mass="25071">MTDSANAVVEPRVCVACNKSEVELPTGPGLKRCGRCQKVKYCSKGSSAVATTHWPQHKAVCRRPTATNTSTTPRPPPYPHLLHFFTQFQTNESKTYEMLIDTFRLRCEDDYVHGAHNHGIYGNDPPLPVFRDFLTRVKAARMLPQWWNEEKEKECERMAMEDEHFNIQFAVEKPDIQEYYQDNMMPMTLRMVAENVYGGGYGIGQRPMPEDYVCQCRG</sequence>
<evidence type="ECO:0000256" key="3">
    <source>
        <dbReference type="ARBA" id="ARBA00022833"/>
    </source>
</evidence>
<evidence type="ECO:0000313" key="6">
    <source>
        <dbReference type="EMBL" id="KIX08208.1"/>
    </source>
</evidence>
<name>A0A0D2HCM2_9EURO</name>
<dbReference type="HOGENOM" id="CLU_069858_2_0_1"/>
<reference evidence="6 7" key="1">
    <citation type="submission" date="2015-01" db="EMBL/GenBank/DDBJ databases">
        <title>The Genome Sequence of Rhinocladiella mackenzie CBS 650.93.</title>
        <authorList>
            <consortium name="The Broad Institute Genomics Platform"/>
            <person name="Cuomo C."/>
            <person name="de Hoog S."/>
            <person name="Gorbushina A."/>
            <person name="Stielow B."/>
            <person name="Teixiera M."/>
            <person name="Abouelleil A."/>
            <person name="Chapman S.B."/>
            <person name="Priest M."/>
            <person name="Young S.K."/>
            <person name="Wortman J."/>
            <person name="Nusbaum C."/>
            <person name="Birren B."/>
        </authorList>
    </citation>
    <scope>NUCLEOTIDE SEQUENCE [LARGE SCALE GENOMIC DNA]</scope>
    <source>
        <strain evidence="6 7">CBS 650.93</strain>
    </source>
</reference>
<dbReference type="OrthoDB" id="432970at2759"/>
<dbReference type="RefSeq" id="XP_013275344.1">
    <property type="nucleotide sequence ID" value="XM_013419890.1"/>
</dbReference>
<gene>
    <name evidence="6" type="ORF">Z518_02864</name>
</gene>
<evidence type="ECO:0000313" key="7">
    <source>
        <dbReference type="Proteomes" id="UP000053617"/>
    </source>
</evidence>
<organism evidence="6 7">
    <name type="scientific">Rhinocladiella mackenziei CBS 650.93</name>
    <dbReference type="NCBI Taxonomy" id="1442369"/>
    <lineage>
        <taxon>Eukaryota</taxon>
        <taxon>Fungi</taxon>
        <taxon>Dikarya</taxon>
        <taxon>Ascomycota</taxon>
        <taxon>Pezizomycotina</taxon>
        <taxon>Eurotiomycetes</taxon>
        <taxon>Chaetothyriomycetidae</taxon>
        <taxon>Chaetothyriales</taxon>
        <taxon>Herpotrichiellaceae</taxon>
        <taxon>Rhinocladiella</taxon>
    </lineage>
</organism>
<feature type="domain" description="MYND-type" evidence="5">
    <location>
        <begin position="14"/>
        <end position="61"/>
    </location>
</feature>